<dbReference type="AlphaFoldDB" id="A0A076MWN0"/>
<dbReference type="STRING" id="1068978.AMETH_5056"/>
<reference evidence="3 4" key="1">
    <citation type="submission" date="2014-07" db="EMBL/GenBank/DDBJ databases">
        <title>Whole Genome Sequence of the Amycolatopsis methanolica 239.</title>
        <authorList>
            <person name="Tang B."/>
        </authorList>
    </citation>
    <scope>NUCLEOTIDE SEQUENCE [LARGE SCALE GENOMIC DNA]</scope>
    <source>
        <strain evidence="3 4">239</strain>
    </source>
</reference>
<feature type="transmembrane region" description="Helical" evidence="2">
    <location>
        <begin position="12"/>
        <end position="30"/>
    </location>
</feature>
<dbReference type="EMBL" id="CP009110">
    <property type="protein sequence ID" value="AIJ25148.1"/>
    <property type="molecule type" value="Genomic_DNA"/>
</dbReference>
<keyword evidence="2" id="KW-1133">Transmembrane helix</keyword>
<organism evidence="3 4">
    <name type="scientific">Amycolatopsis methanolica 239</name>
    <dbReference type="NCBI Taxonomy" id="1068978"/>
    <lineage>
        <taxon>Bacteria</taxon>
        <taxon>Bacillati</taxon>
        <taxon>Actinomycetota</taxon>
        <taxon>Actinomycetes</taxon>
        <taxon>Pseudonocardiales</taxon>
        <taxon>Pseudonocardiaceae</taxon>
        <taxon>Amycolatopsis</taxon>
        <taxon>Amycolatopsis methanolica group</taxon>
    </lineage>
</organism>
<dbReference type="PATRIC" id="fig|1068978.7.peg.5433"/>
<dbReference type="HOGENOM" id="CLU_2103872_0_0_11"/>
<accession>A0A076MWN0</accession>
<evidence type="ECO:0000313" key="3">
    <source>
        <dbReference type="EMBL" id="AIJ25148.1"/>
    </source>
</evidence>
<gene>
    <name evidence="3" type="ORF">AMETH_5056</name>
</gene>
<evidence type="ECO:0000313" key="4">
    <source>
        <dbReference type="Proteomes" id="UP000062973"/>
    </source>
</evidence>
<protein>
    <submittedName>
        <fullName evidence="3">Uncharacterized protein</fullName>
    </submittedName>
</protein>
<dbReference type="KEGG" id="amq:AMETH_5056"/>
<keyword evidence="2" id="KW-0472">Membrane</keyword>
<keyword evidence="4" id="KW-1185">Reference proteome</keyword>
<feature type="region of interest" description="Disordered" evidence="1">
    <location>
        <begin position="63"/>
        <end position="115"/>
    </location>
</feature>
<name>A0A076MWN0_AMYME</name>
<evidence type="ECO:0000256" key="2">
    <source>
        <dbReference type="SAM" id="Phobius"/>
    </source>
</evidence>
<evidence type="ECO:0000256" key="1">
    <source>
        <dbReference type="SAM" id="MobiDB-lite"/>
    </source>
</evidence>
<sequence>MVTAVSRVGEAITSVAAVVIIVFLSLFGFFRSMGPSLAIAVTLTDDPSPDAAIDTVAGQLRTAAHDGAPPGTRAGERGTRGRGGEFDTRTREFHVRGGPRHLGADRPSAPHILGW</sequence>
<proteinExistence type="predicted"/>
<keyword evidence="2" id="KW-0812">Transmembrane</keyword>
<feature type="compositionally biased region" description="Basic and acidic residues" evidence="1">
    <location>
        <begin position="74"/>
        <end position="95"/>
    </location>
</feature>
<dbReference type="Proteomes" id="UP000062973">
    <property type="component" value="Chromosome"/>
</dbReference>